<dbReference type="AlphaFoldDB" id="A0ABD5Y984"/>
<keyword evidence="3" id="KW-1185">Reference proteome</keyword>
<evidence type="ECO:0000313" key="2">
    <source>
        <dbReference type="EMBL" id="MFC7142082.1"/>
    </source>
</evidence>
<evidence type="ECO:0000313" key="3">
    <source>
        <dbReference type="Proteomes" id="UP001596432"/>
    </source>
</evidence>
<sequence>MAIDDDTPGADLSDCEVEALHEVELGLEWLRRAHGKLVEFHHNTGHAMEHLDEAETLLRESGHEDLADEIRKRHLPRGVVDDHRWSYDVLESFEDDFMADVTAFAEHTRTDLADGRRHVAERRQEREWKRQARGEK</sequence>
<dbReference type="GeneID" id="78822416"/>
<evidence type="ECO:0000256" key="1">
    <source>
        <dbReference type="SAM" id="MobiDB-lite"/>
    </source>
</evidence>
<name>A0ABD5Y984_9EURY</name>
<gene>
    <name evidence="2" type="ORF">ACFQMA_19880</name>
</gene>
<proteinExistence type="predicted"/>
<reference evidence="2 3" key="1">
    <citation type="journal article" date="2019" name="Int. J. Syst. Evol. Microbiol.">
        <title>The Global Catalogue of Microorganisms (GCM) 10K type strain sequencing project: providing services to taxonomists for standard genome sequencing and annotation.</title>
        <authorList>
            <consortium name="The Broad Institute Genomics Platform"/>
            <consortium name="The Broad Institute Genome Sequencing Center for Infectious Disease"/>
            <person name="Wu L."/>
            <person name="Ma J."/>
        </authorList>
    </citation>
    <scope>NUCLEOTIDE SEQUENCE [LARGE SCALE GENOMIC DNA]</scope>
    <source>
        <strain evidence="2 3">XZYJT29</strain>
    </source>
</reference>
<dbReference type="Proteomes" id="UP001596432">
    <property type="component" value="Unassembled WGS sequence"/>
</dbReference>
<feature type="region of interest" description="Disordered" evidence="1">
    <location>
        <begin position="117"/>
        <end position="136"/>
    </location>
</feature>
<dbReference type="RefSeq" id="WP_274323156.1">
    <property type="nucleotide sequence ID" value="NZ_CP118158.1"/>
</dbReference>
<organism evidence="2 3">
    <name type="scientific">Halosimplex aquaticum</name>
    <dbReference type="NCBI Taxonomy" id="3026162"/>
    <lineage>
        <taxon>Archaea</taxon>
        <taxon>Methanobacteriati</taxon>
        <taxon>Methanobacteriota</taxon>
        <taxon>Stenosarchaea group</taxon>
        <taxon>Halobacteria</taxon>
        <taxon>Halobacteriales</taxon>
        <taxon>Haloarculaceae</taxon>
        <taxon>Halosimplex</taxon>
    </lineage>
</organism>
<accession>A0ABD5Y984</accession>
<dbReference type="EMBL" id="JBHTAS010000001">
    <property type="protein sequence ID" value="MFC7142082.1"/>
    <property type="molecule type" value="Genomic_DNA"/>
</dbReference>
<comment type="caution">
    <text evidence="2">The sequence shown here is derived from an EMBL/GenBank/DDBJ whole genome shotgun (WGS) entry which is preliminary data.</text>
</comment>
<protein>
    <submittedName>
        <fullName evidence="2">Uncharacterized protein</fullName>
    </submittedName>
</protein>